<evidence type="ECO:0008006" key="5">
    <source>
        <dbReference type="Google" id="ProtNLM"/>
    </source>
</evidence>
<organism evidence="1 3">
    <name type="scientific">Pseudomonas lactis</name>
    <dbReference type="NCBI Taxonomy" id="1615674"/>
    <lineage>
        <taxon>Bacteria</taxon>
        <taxon>Pseudomonadati</taxon>
        <taxon>Pseudomonadota</taxon>
        <taxon>Gammaproteobacteria</taxon>
        <taxon>Pseudomonadales</taxon>
        <taxon>Pseudomonadaceae</taxon>
        <taxon>Pseudomonas</taxon>
    </lineage>
</organism>
<reference evidence="3 4" key="1">
    <citation type="journal article" date="2020" name="Front. Microbiol.">
        <title>Genetic Organization of the aprX-lipA2 Operon Affects the Proteolytic Potential of Pseudomonas Species in Milk.</title>
        <authorList>
            <person name="Maier C."/>
            <person name="Huptas C."/>
            <person name="von Neubeck M."/>
            <person name="Scherer S."/>
            <person name="Wenning M."/>
            <person name="Lucking G."/>
        </authorList>
    </citation>
    <scope>NUCLEOTIDE SEQUENCE [LARGE SCALE GENOMIC DNA]</scope>
    <source>
        <strain evidence="2 4">WS 5404</strain>
        <strain evidence="1 3">WS 5405</strain>
    </source>
</reference>
<dbReference type="Gene3D" id="3.30.870.10">
    <property type="entry name" value="Endonuclease Chain A"/>
    <property type="match status" value="1"/>
</dbReference>
<dbReference type="GeneID" id="45731992"/>
<gene>
    <name evidence="1" type="ORF">HBO13_12665</name>
    <name evidence="2" type="ORF">HBO30_02600</name>
</gene>
<comment type="caution">
    <text evidence="1">The sequence shown here is derived from an EMBL/GenBank/DDBJ whole genome shotgun (WGS) entry which is preliminary data.</text>
</comment>
<accession>A0A7Y1QA71</accession>
<proteinExistence type="predicted"/>
<evidence type="ECO:0000313" key="1">
    <source>
        <dbReference type="EMBL" id="NNA73489.1"/>
    </source>
</evidence>
<dbReference type="RefSeq" id="WP_057709996.1">
    <property type="nucleotide sequence ID" value="NZ_JAAQYH010000006.1"/>
</dbReference>
<dbReference type="EMBL" id="JAAQYI010000001">
    <property type="protein sequence ID" value="NNA77600.1"/>
    <property type="molecule type" value="Genomic_DNA"/>
</dbReference>
<protein>
    <recommendedName>
        <fullName evidence="5">Phospholipase D-like domain-containing protein</fullName>
    </recommendedName>
</protein>
<dbReference type="Proteomes" id="UP000586252">
    <property type="component" value="Unassembled WGS sequence"/>
</dbReference>
<evidence type="ECO:0000313" key="4">
    <source>
        <dbReference type="Proteomes" id="UP000586252"/>
    </source>
</evidence>
<dbReference type="AlphaFoldDB" id="A0A7Y1QA71"/>
<dbReference type="EMBL" id="JAAQYH010000006">
    <property type="protein sequence ID" value="NNA73489.1"/>
    <property type="molecule type" value="Genomic_DNA"/>
</dbReference>
<evidence type="ECO:0000313" key="2">
    <source>
        <dbReference type="EMBL" id="NNA77600.1"/>
    </source>
</evidence>
<evidence type="ECO:0000313" key="3">
    <source>
        <dbReference type="Proteomes" id="UP000535954"/>
    </source>
</evidence>
<sequence>MDLVLLPYNSGSELQRLYHRALQVSEELYILSAYLTEWDTSVELGAQCKSFAFVVGKDFGITRRAACEKVIGWLPRSRQAHFLVAELIDGFHPKAMFWREPDGSCHALVGSSNLSKAAFATNHEINGHSEISSSVFEAAKTWVFEAKKSCVILNQSWLDGYVEAIQTRKPGSARNPSAPAQGRVFNLRLPTKKSITAMGSTLDFRRTQMLTFKNLKKELRAHFESAAEVQARYWTPKKNEAFYYELRRLWDFGNGSRFQPNGWERQGKSSNFRELSVSLIHVINTDSCNRDDVVMSELDRLTVLRVETRRSVFTEMLCQFFPNAYYLDNEPIRAWMTLTGCESPYGASAGYKYLQTALLLRAALLDAQSGRGGYPVENLGVLDAVIWKETRRRRAISKPLRE</sequence>
<dbReference type="Proteomes" id="UP000535954">
    <property type="component" value="Unassembled WGS sequence"/>
</dbReference>
<name>A0A7Y1QA71_9PSED</name>